<dbReference type="FunFam" id="2.40.70.10:FF:000031">
    <property type="entry name" value="Aspartyl protease AED1"/>
    <property type="match status" value="1"/>
</dbReference>
<keyword evidence="3" id="KW-0064">Aspartyl protease</keyword>
<dbReference type="PROSITE" id="PS51767">
    <property type="entry name" value="PEPTIDASE_A1"/>
    <property type="match status" value="1"/>
</dbReference>
<keyword evidence="5" id="KW-0325">Glycoprotein</keyword>
<evidence type="ECO:0000256" key="5">
    <source>
        <dbReference type="ARBA" id="ARBA00023180"/>
    </source>
</evidence>
<dbReference type="PROSITE" id="PS00141">
    <property type="entry name" value="ASP_PROTEASE"/>
    <property type="match status" value="1"/>
</dbReference>
<gene>
    <name evidence="7" type="ORF">G2W53_009638</name>
</gene>
<comment type="caution">
    <text evidence="7">The sequence shown here is derived from an EMBL/GenBank/DDBJ whole genome shotgun (WGS) entry which is preliminary data.</text>
</comment>
<keyword evidence="8" id="KW-1185">Reference proteome</keyword>
<dbReference type="InterPro" id="IPR021109">
    <property type="entry name" value="Peptidase_aspartic_dom_sf"/>
</dbReference>
<organism evidence="7 8">
    <name type="scientific">Senna tora</name>
    <dbReference type="NCBI Taxonomy" id="362788"/>
    <lineage>
        <taxon>Eukaryota</taxon>
        <taxon>Viridiplantae</taxon>
        <taxon>Streptophyta</taxon>
        <taxon>Embryophyta</taxon>
        <taxon>Tracheophyta</taxon>
        <taxon>Spermatophyta</taxon>
        <taxon>Magnoliopsida</taxon>
        <taxon>eudicotyledons</taxon>
        <taxon>Gunneridae</taxon>
        <taxon>Pentapetalae</taxon>
        <taxon>rosids</taxon>
        <taxon>fabids</taxon>
        <taxon>Fabales</taxon>
        <taxon>Fabaceae</taxon>
        <taxon>Caesalpinioideae</taxon>
        <taxon>Cassia clade</taxon>
        <taxon>Senna</taxon>
    </lineage>
</organism>
<evidence type="ECO:0000256" key="1">
    <source>
        <dbReference type="ARBA" id="ARBA00007447"/>
    </source>
</evidence>
<dbReference type="InterPro" id="IPR033121">
    <property type="entry name" value="PEPTIDASE_A1"/>
</dbReference>
<proteinExistence type="inferred from homology"/>
<dbReference type="GO" id="GO:0005576">
    <property type="term" value="C:extracellular region"/>
    <property type="evidence" value="ECO:0007669"/>
    <property type="project" value="TreeGrafter"/>
</dbReference>
<evidence type="ECO:0000256" key="4">
    <source>
        <dbReference type="ARBA" id="ARBA00022801"/>
    </source>
</evidence>
<dbReference type="CDD" id="cd05476">
    <property type="entry name" value="pepsin_A_like_plant"/>
    <property type="match status" value="1"/>
</dbReference>
<keyword evidence="4" id="KW-0378">Hydrolase</keyword>
<reference evidence="7" key="1">
    <citation type="submission" date="2020-09" db="EMBL/GenBank/DDBJ databases">
        <title>Genome-Enabled Discovery of Anthraquinone Biosynthesis in Senna tora.</title>
        <authorList>
            <person name="Kang S.-H."/>
            <person name="Pandey R.P."/>
            <person name="Lee C.-M."/>
            <person name="Sim J.-S."/>
            <person name="Jeong J.-T."/>
            <person name="Choi B.-S."/>
            <person name="Jung M."/>
            <person name="Ginzburg D."/>
            <person name="Zhao K."/>
            <person name="Won S.Y."/>
            <person name="Oh T.-J."/>
            <person name="Yu Y."/>
            <person name="Kim N.-H."/>
            <person name="Lee O.R."/>
            <person name="Lee T.-H."/>
            <person name="Bashyal P."/>
            <person name="Kim T.-S."/>
            <person name="Lee W.-H."/>
            <person name="Kawkins C."/>
            <person name="Kim C.-K."/>
            <person name="Kim J.S."/>
            <person name="Ahn B.O."/>
            <person name="Rhee S.Y."/>
            <person name="Sohng J.K."/>
        </authorList>
    </citation>
    <scope>NUCLEOTIDE SEQUENCE</scope>
    <source>
        <tissue evidence="7">Leaf</tissue>
    </source>
</reference>
<dbReference type="Pfam" id="PF14541">
    <property type="entry name" value="TAXi_C"/>
    <property type="match status" value="1"/>
</dbReference>
<accession>A0A835C8I8</accession>
<dbReference type="InterPro" id="IPR032799">
    <property type="entry name" value="TAXi_C"/>
</dbReference>
<dbReference type="Proteomes" id="UP000634136">
    <property type="component" value="Unassembled WGS sequence"/>
</dbReference>
<evidence type="ECO:0000313" key="8">
    <source>
        <dbReference type="Proteomes" id="UP000634136"/>
    </source>
</evidence>
<dbReference type="GO" id="GO:0004190">
    <property type="term" value="F:aspartic-type endopeptidase activity"/>
    <property type="evidence" value="ECO:0007669"/>
    <property type="project" value="UniProtKB-KW"/>
</dbReference>
<dbReference type="PANTHER" id="PTHR47967:SF128">
    <property type="entry name" value="ASPARTIC PROTEINASE CDR1-LIKE"/>
    <property type="match status" value="1"/>
</dbReference>
<evidence type="ECO:0000256" key="2">
    <source>
        <dbReference type="ARBA" id="ARBA00022670"/>
    </source>
</evidence>
<feature type="domain" description="Peptidase A1" evidence="6">
    <location>
        <begin position="38"/>
        <end position="381"/>
    </location>
</feature>
<evidence type="ECO:0000313" key="7">
    <source>
        <dbReference type="EMBL" id="KAF7834779.1"/>
    </source>
</evidence>
<dbReference type="AlphaFoldDB" id="A0A835C8I8"/>
<name>A0A835C8I8_9FABA</name>
<evidence type="ECO:0000259" key="6">
    <source>
        <dbReference type="PROSITE" id="PS51767"/>
    </source>
</evidence>
<dbReference type="PANTHER" id="PTHR47967">
    <property type="entry name" value="OS07G0603500 PROTEIN-RELATED"/>
    <property type="match status" value="1"/>
</dbReference>
<evidence type="ECO:0000256" key="3">
    <source>
        <dbReference type="ARBA" id="ARBA00022750"/>
    </source>
</evidence>
<sequence length="388" mass="42649">MTQSELLRNAAFRSTSRSERFNNYLQSDVVPIISDGEFIVRFYIGTPPIETWAILDTGSDVVWIQCLPCVKCYPQKYPPFDPKESTTYETASCDSESCAFLPKGQYGCGVSRQCEYFYFYQDHVSYTWGELARDLINLGGQFGNLARHSVVFGCGHNNSGRFSENEAGIVGLGNGPLSLVSQLGPQIGYKFSYCLVPYFSNSSSKLKLGEEATIVGEGSVSTPLINTQASSPFYILNLEGISVGSKTAKIIESGENGNIVIDSGTTFTFLPSKFYYNVEALVKEVIKVEASLNPPKPFKLCYSKESNAPKIIKNDDFQEFVVHFKDGASLSLNAEDNVFVSEDDVICFAMAPTRGIPFYGNVAQVNFQVGYDLNAAQVSFAPADCTTH</sequence>
<dbReference type="OrthoDB" id="2747330at2759"/>
<protein>
    <submittedName>
        <fullName evidence="7">Aspartic proteinase CDR1-like</fullName>
    </submittedName>
</protein>
<comment type="similarity">
    <text evidence="1">Belongs to the peptidase A1 family.</text>
</comment>
<dbReference type="InterPro" id="IPR034161">
    <property type="entry name" value="Pepsin-like_plant"/>
</dbReference>
<dbReference type="EMBL" id="JAAIUW010000004">
    <property type="protein sequence ID" value="KAF7834779.1"/>
    <property type="molecule type" value="Genomic_DNA"/>
</dbReference>
<dbReference type="Gene3D" id="2.40.70.10">
    <property type="entry name" value="Acid Proteases"/>
    <property type="match status" value="2"/>
</dbReference>
<dbReference type="SUPFAM" id="SSF50630">
    <property type="entry name" value="Acid proteases"/>
    <property type="match status" value="1"/>
</dbReference>
<dbReference type="InterPro" id="IPR051708">
    <property type="entry name" value="Plant_Aspart_Prot_A1"/>
</dbReference>
<keyword evidence="2" id="KW-0645">Protease</keyword>
<dbReference type="InterPro" id="IPR001969">
    <property type="entry name" value="Aspartic_peptidase_AS"/>
</dbReference>
<dbReference type="GO" id="GO:0006508">
    <property type="term" value="P:proteolysis"/>
    <property type="evidence" value="ECO:0007669"/>
    <property type="project" value="UniProtKB-KW"/>
</dbReference>
<dbReference type="Pfam" id="PF14543">
    <property type="entry name" value="TAXi_N"/>
    <property type="match status" value="1"/>
</dbReference>
<dbReference type="InterPro" id="IPR032861">
    <property type="entry name" value="TAXi_N"/>
</dbReference>